<reference evidence="2" key="1">
    <citation type="submission" date="2013-12" db="EMBL/GenBank/DDBJ databases">
        <authorList>
            <person name="Omoto C.K."/>
            <person name="Sibley D."/>
            <person name="Venepally P."/>
            <person name="Hadjithomas M."/>
            <person name="Karamycheva S."/>
            <person name="Brunk B."/>
            <person name="Roos D."/>
            <person name="Caler E."/>
            <person name="Lorenzi H."/>
        </authorList>
    </citation>
    <scope>NUCLEOTIDE SEQUENCE</scope>
</reference>
<feature type="region of interest" description="Disordered" evidence="1">
    <location>
        <begin position="1259"/>
        <end position="1295"/>
    </location>
</feature>
<evidence type="ECO:0000256" key="1">
    <source>
        <dbReference type="SAM" id="MobiDB-lite"/>
    </source>
</evidence>
<evidence type="ECO:0000313" key="3">
    <source>
        <dbReference type="Proteomes" id="UP000019763"/>
    </source>
</evidence>
<dbReference type="Proteomes" id="UP000019763">
    <property type="component" value="Unassembled WGS sequence"/>
</dbReference>
<sequence>MRQTYGGYVRADADGVDLRYEAPAILVDRPPKVQSQTCARGWSTNAVTLCGGALQTAAGQQYPPEGMNQQNAEAFKMIDESDAQSTRQLMMETGSPSIVTVNHRYGGRASQNIGASQTISNVELDRVESDRVELDRVELDRYSANDGNPGISSVSNALKVGWESFLIDHTKAKLNDIVDQRDEGLGPFPTQHSLEVQDQTGTKQLCTHVSSAAVQSVAAQSHALEITNQENAGTCSVLDEWSAEWLEYLTDEQNPGADGWVDSLVVESASLMMNQVGGANATMDRSCEELGHSPEAHVQTGTGQLSTDVWAPHTARQSDAAQSHALGIPNEHEGTSSMTGKFLDVEWGRYLTDEQSQESPWDVESDLLMMDQTRAGADSTVDQRCERPGPVLAGQPAESPGQPGVGQPCVGEDAVHRPDVLPGLTARVLSDCLAEGVDPVQPCGDEESKIVRRVFTCFQTTALERNEYVSFDVCTWRAYDLALFLRERLSDQPLSQSNDSGVGQTGSVARSQFDELVAMAEQRLRKPPGVSDTWFLACMIEDFGRSGSLWRRMPKRLPALRGWNSLLPLYRGTIPDGLSRLPQGSTATTLVSTASRLQFWLHQAATAFYAGKQVKSAQRVTMIVSTMRSVLGPKRFDEEIRDWTTRIPGFSRTESSEQASRLLGRANIPPGKRCACKLRNLATRAKEVHPRARDGRLPLSSRPAEPCVGEDAAYTRGVLQGLTARVLNDCLAEEVAPLQLSNETEANELVRHISRCFRGASREQNVNVSFAVSPYRALNLALFLRERLSRQSFVDSNTRSPGGAQTARSQFDTLVGMAQLMVRRPPGVGDTWFLACTMHAFGISDPLNLNPLNSELLKTLPAWSSNALLYRDTIPDDLPRLPQDKEAIRLVATASKLQFWLHQAAAAFRSGEPAAVNSFHRASLVSSLRTTLGPNRFDEEIDTWMTHIPPPAGAKLTACQRACWLLSWVDVLPKWMKGDAKQPAPPSRRSESASSWDAAADSGLRAFVATVIQERVEAERKAAERYGREWMDREGVLPKEGKREVAEFVAEWAVPGNLEWKKPYHAAEPDFGKGRWRWVHLAGVIKDQLDRSVVNDLVATAEGAIPRPAGVSPLWFLAAVLRTSAVHRTLDNRIGRWLATRDSGWKSSFSLHSDIFPPDFGPLPESQASRRVVALLCWAAHWFKSGAQYLGQLDECDREIKLRQSSVFGAAARFIHQGLGDRTFGQLVALFKPRLAAATISDCRVTECLLGCSGVTPQQTQNMHKQLPSGTTERKRDRPTEQEAAKKRRLGTADWLHKTTLVRAGSSTGS</sequence>
<accession>A0A023B9S2</accession>
<dbReference type="VEuPathDB" id="CryptoDB:GNI_047820"/>
<feature type="compositionally biased region" description="Basic and acidic residues" evidence="1">
    <location>
        <begin position="1272"/>
        <end position="1285"/>
    </location>
</feature>
<keyword evidence="3" id="KW-1185">Reference proteome</keyword>
<name>A0A023B9S2_GRENI</name>
<proteinExistence type="predicted"/>
<dbReference type="EMBL" id="AFNH02000369">
    <property type="protein sequence ID" value="EZG73993.1"/>
    <property type="molecule type" value="Genomic_DNA"/>
</dbReference>
<organism evidence="2 3">
    <name type="scientific">Gregarina niphandrodes</name>
    <name type="common">Septate eugregarine</name>
    <dbReference type="NCBI Taxonomy" id="110365"/>
    <lineage>
        <taxon>Eukaryota</taxon>
        <taxon>Sar</taxon>
        <taxon>Alveolata</taxon>
        <taxon>Apicomplexa</taxon>
        <taxon>Conoidasida</taxon>
        <taxon>Gregarinasina</taxon>
        <taxon>Eugregarinorida</taxon>
        <taxon>Gregarinidae</taxon>
        <taxon>Gregarina</taxon>
    </lineage>
</organism>
<feature type="compositionally biased region" description="Polar residues" evidence="1">
    <location>
        <begin position="1259"/>
        <end position="1271"/>
    </location>
</feature>
<comment type="caution">
    <text evidence="2">The sequence shown here is derived from an EMBL/GenBank/DDBJ whole genome shotgun (WGS) entry which is preliminary data.</text>
</comment>
<dbReference type="GeneID" id="22911757"/>
<protein>
    <submittedName>
        <fullName evidence="2">Uncharacterized protein</fullName>
    </submittedName>
</protein>
<gene>
    <name evidence="2" type="ORF">GNI_047820</name>
</gene>
<evidence type="ECO:0000313" key="2">
    <source>
        <dbReference type="EMBL" id="EZG73993.1"/>
    </source>
</evidence>
<dbReference type="RefSeq" id="XP_011129635.1">
    <property type="nucleotide sequence ID" value="XM_011131333.1"/>
</dbReference>